<proteinExistence type="predicted"/>
<protein>
    <submittedName>
        <fullName evidence="2">Uncharacterized protein</fullName>
    </submittedName>
</protein>
<dbReference type="EMBL" id="QCZI01000001">
    <property type="protein sequence ID" value="PWA07395.1"/>
    <property type="molecule type" value="Genomic_DNA"/>
</dbReference>
<keyword evidence="1" id="KW-0812">Transmembrane</keyword>
<dbReference type="AlphaFoldDB" id="A0A2U1JQV1"/>
<evidence type="ECO:0000313" key="2">
    <source>
        <dbReference type="EMBL" id="PWA07395.1"/>
    </source>
</evidence>
<comment type="caution">
    <text evidence="2">The sequence shown here is derived from an EMBL/GenBank/DDBJ whole genome shotgun (WGS) entry which is preliminary data.</text>
</comment>
<sequence length="134" mass="14832">MRKIFFTLTLLLFTLRIFGQAIPNTEFSKDYYLQKSKNKKTTGWILLASGAVMTVVGVVGFSNSDFLDDSSDRYGYLMLGGPVISLGSIPFFISYGNNARKAATLAVTNQPIYIPRQGSLVLNSQPSLSFKINF</sequence>
<evidence type="ECO:0000313" key="3">
    <source>
        <dbReference type="Proteomes" id="UP000245449"/>
    </source>
</evidence>
<feature type="transmembrane region" description="Helical" evidence="1">
    <location>
        <begin position="74"/>
        <end position="93"/>
    </location>
</feature>
<evidence type="ECO:0000256" key="1">
    <source>
        <dbReference type="SAM" id="Phobius"/>
    </source>
</evidence>
<keyword evidence="1" id="KW-0472">Membrane</keyword>
<keyword evidence="3" id="KW-1185">Reference proteome</keyword>
<organism evidence="2 3">
    <name type="scientific">Flavobacterium psychrotolerans</name>
    <dbReference type="NCBI Taxonomy" id="2169410"/>
    <lineage>
        <taxon>Bacteria</taxon>
        <taxon>Pseudomonadati</taxon>
        <taxon>Bacteroidota</taxon>
        <taxon>Flavobacteriia</taxon>
        <taxon>Flavobacteriales</taxon>
        <taxon>Flavobacteriaceae</taxon>
        <taxon>Flavobacterium</taxon>
    </lineage>
</organism>
<dbReference type="OrthoDB" id="1446008at2"/>
<gene>
    <name evidence="2" type="ORF">DB895_01365</name>
</gene>
<keyword evidence="1" id="KW-1133">Transmembrane helix</keyword>
<dbReference type="RefSeq" id="WP_116723541.1">
    <property type="nucleotide sequence ID" value="NZ_QCZI01000001.1"/>
</dbReference>
<accession>A0A2U1JQV1</accession>
<name>A0A2U1JQV1_9FLAO</name>
<feature type="transmembrane region" description="Helical" evidence="1">
    <location>
        <begin position="43"/>
        <end position="62"/>
    </location>
</feature>
<reference evidence="2 3" key="1">
    <citation type="submission" date="2018-04" db="EMBL/GenBank/DDBJ databases">
        <title>Flavobacterium sp. nov., isolated from glacier ice.</title>
        <authorList>
            <person name="Liu Q."/>
            <person name="Xin Y.-H."/>
        </authorList>
    </citation>
    <scope>NUCLEOTIDE SEQUENCE [LARGE SCALE GENOMIC DNA]</scope>
    <source>
        <strain evidence="2 3">RB1R5</strain>
    </source>
</reference>
<dbReference type="Proteomes" id="UP000245449">
    <property type="component" value="Unassembled WGS sequence"/>
</dbReference>